<protein>
    <submittedName>
        <fullName evidence="2">Uncharacterized protein</fullName>
    </submittedName>
</protein>
<dbReference type="AlphaFoldDB" id="A0A0J7K8X0"/>
<name>A0A0J7K8X0_LASNI</name>
<reference evidence="2 3" key="1">
    <citation type="submission" date="2015-04" db="EMBL/GenBank/DDBJ databases">
        <title>Lasius niger genome sequencing.</title>
        <authorList>
            <person name="Konorov E.A."/>
            <person name="Nikitin M.A."/>
            <person name="Kirill M.V."/>
            <person name="Chang P."/>
        </authorList>
    </citation>
    <scope>NUCLEOTIDE SEQUENCE [LARGE SCALE GENOMIC DNA]</scope>
    <source>
        <tissue evidence="2">Whole</tissue>
    </source>
</reference>
<proteinExistence type="predicted"/>
<dbReference type="EMBL" id="LBMM01011762">
    <property type="protein sequence ID" value="KMQ86646.1"/>
    <property type="molecule type" value="Genomic_DNA"/>
</dbReference>
<dbReference type="PaxDb" id="67767-A0A0J7K8X0"/>
<feature type="compositionally biased region" description="Acidic residues" evidence="1">
    <location>
        <begin position="37"/>
        <end position="47"/>
    </location>
</feature>
<gene>
    <name evidence="2" type="ORF">RF55_14318</name>
</gene>
<accession>A0A0J7K8X0</accession>
<evidence type="ECO:0000313" key="3">
    <source>
        <dbReference type="Proteomes" id="UP000036403"/>
    </source>
</evidence>
<organism evidence="2 3">
    <name type="scientific">Lasius niger</name>
    <name type="common">Black garden ant</name>
    <dbReference type="NCBI Taxonomy" id="67767"/>
    <lineage>
        <taxon>Eukaryota</taxon>
        <taxon>Metazoa</taxon>
        <taxon>Ecdysozoa</taxon>
        <taxon>Arthropoda</taxon>
        <taxon>Hexapoda</taxon>
        <taxon>Insecta</taxon>
        <taxon>Pterygota</taxon>
        <taxon>Neoptera</taxon>
        <taxon>Endopterygota</taxon>
        <taxon>Hymenoptera</taxon>
        <taxon>Apocrita</taxon>
        <taxon>Aculeata</taxon>
        <taxon>Formicoidea</taxon>
        <taxon>Formicidae</taxon>
        <taxon>Formicinae</taxon>
        <taxon>Lasius</taxon>
        <taxon>Lasius</taxon>
    </lineage>
</organism>
<feature type="region of interest" description="Disordered" evidence="1">
    <location>
        <begin position="1"/>
        <end position="47"/>
    </location>
</feature>
<evidence type="ECO:0000313" key="2">
    <source>
        <dbReference type="EMBL" id="KMQ86646.1"/>
    </source>
</evidence>
<keyword evidence="3" id="KW-1185">Reference proteome</keyword>
<dbReference type="OrthoDB" id="6657230at2759"/>
<dbReference type="Proteomes" id="UP000036403">
    <property type="component" value="Unassembled WGS sequence"/>
</dbReference>
<sequence length="79" mass="8607">MSQPEQGGSAQCDKDMSASKSGSMLRLNQEGSADWQDQGDSDSEVSENDFLTKGAFLLTPSHELSMDKAATICEKMNFR</sequence>
<comment type="caution">
    <text evidence="2">The sequence shown here is derived from an EMBL/GenBank/DDBJ whole genome shotgun (WGS) entry which is preliminary data.</text>
</comment>
<evidence type="ECO:0000256" key="1">
    <source>
        <dbReference type="SAM" id="MobiDB-lite"/>
    </source>
</evidence>